<evidence type="ECO:0000256" key="2">
    <source>
        <dbReference type="SAM" id="MobiDB-lite"/>
    </source>
</evidence>
<keyword evidence="4" id="KW-1185">Reference proteome</keyword>
<dbReference type="InterPro" id="IPR003676">
    <property type="entry name" value="SAUR_fam"/>
</dbReference>
<reference evidence="3 4" key="2">
    <citation type="submission" date="2024-10" db="EMBL/GenBank/DDBJ databases">
        <authorList>
            <person name="Ryan C."/>
        </authorList>
    </citation>
    <scope>NUCLEOTIDE SEQUENCE [LARGE SCALE GENOMIC DNA]</scope>
</reference>
<proteinExistence type="inferred from homology"/>
<dbReference type="Pfam" id="PF02519">
    <property type="entry name" value="Auxin_inducible"/>
    <property type="match status" value="1"/>
</dbReference>
<dbReference type="Proteomes" id="UP001497457">
    <property type="component" value="Chromosome 15b"/>
</dbReference>
<gene>
    <name evidence="3" type="ORF">URODEC1_LOCUS28669</name>
</gene>
<dbReference type="PANTHER" id="PTHR31374:SF413">
    <property type="entry name" value="AUXIN RESPONSIVE PROTEIN"/>
    <property type="match status" value="1"/>
</dbReference>
<feature type="region of interest" description="Disordered" evidence="2">
    <location>
        <begin position="1"/>
        <end position="20"/>
    </location>
</feature>
<name>A0ABC8XZS4_9POAL</name>
<dbReference type="EMBL" id="OZ075125">
    <property type="protein sequence ID" value="CAL4934435.1"/>
    <property type="molecule type" value="Genomic_DNA"/>
</dbReference>
<evidence type="ECO:0000256" key="1">
    <source>
        <dbReference type="ARBA" id="ARBA00006974"/>
    </source>
</evidence>
<sequence length="104" mass="11341">MAAVWESVKGSPSRPATAPSRQVLAFSAGDDGRVTPRGYVPMVLVGDDEERRIVVRVEMLREPCMAAVLEMAAQQFGYDQQGVLRVPCGADRFQQMVGLACEAR</sequence>
<reference evidence="4" key="1">
    <citation type="submission" date="2024-06" db="EMBL/GenBank/DDBJ databases">
        <authorList>
            <person name="Ryan C."/>
        </authorList>
    </citation>
    <scope>NUCLEOTIDE SEQUENCE [LARGE SCALE GENOMIC DNA]</scope>
</reference>
<accession>A0ABC8XZS4</accession>
<protein>
    <submittedName>
        <fullName evidence="3">Uncharacterized protein</fullName>
    </submittedName>
</protein>
<dbReference type="AlphaFoldDB" id="A0ABC8XZS4"/>
<dbReference type="PANTHER" id="PTHR31374">
    <property type="entry name" value="AUXIN-INDUCED PROTEIN-LIKE-RELATED"/>
    <property type="match status" value="1"/>
</dbReference>
<organism evidence="3 4">
    <name type="scientific">Urochloa decumbens</name>
    <dbReference type="NCBI Taxonomy" id="240449"/>
    <lineage>
        <taxon>Eukaryota</taxon>
        <taxon>Viridiplantae</taxon>
        <taxon>Streptophyta</taxon>
        <taxon>Embryophyta</taxon>
        <taxon>Tracheophyta</taxon>
        <taxon>Spermatophyta</taxon>
        <taxon>Magnoliopsida</taxon>
        <taxon>Liliopsida</taxon>
        <taxon>Poales</taxon>
        <taxon>Poaceae</taxon>
        <taxon>PACMAD clade</taxon>
        <taxon>Panicoideae</taxon>
        <taxon>Panicodae</taxon>
        <taxon>Paniceae</taxon>
        <taxon>Melinidinae</taxon>
        <taxon>Urochloa</taxon>
    </lineage>
</organism>
<comment type="similarity">
    <text evidence="1">Belongs to the ARG7 family.</text>
</comment>
<evidence type="ECO:0000313" key="3">
    <source>
        <dbReference type="EMBL" id="CAL4934435.1"/>
    </source>
</evidence>
<evidence type="ECO:0000313" key="4">
    <source>
        <dbReference type="Proteomes" id="UP001497457"/>
    </source>
</evidence>